<dbReference type="RefSeq" id="WP_079048828.1">
    <property type="nucleotide sequence ID" value="NZ_JBPJFI010000001.1"/>
</dbReference>
<dbReference type="PANTHER" id="PTHR43194:SF2">
    <property type="entry name" value="PEROXISOMAL MEMBRANE PROTEIN LPX1"/>
    <property type="match status" value="1"/>
</dbReference>
<dbReference type="PANTHER" id="PTHR43194">
    <property type="entry name" value="HYDROLASE ALPHA/BETA FOLD FAMILY"/>
    <property type="match status" value="1"/>
</dbReference>
<dbReference type="Pfam" id="PF12697">
    <property type="entry name" value="Abhydrolase_6"/>
    <property type="match status" value="1"/>
</dbReference>
<evidence type="ECO:0000259" key="1">
    <source>
        <dbReference type="Pfam" id="PF12697"/>
    </source>
</evidence>
<dbReference type="AlphaFoldDB" id="A0A542UC90"/>
<dbReference type="EMBL" id="VFNX01000001">
    <property type="protein sequence ID" value="TQK96709.1"/>
    <property type="molecule type" value="Genomic_DNA"/>
</dbReference>
<sequence>MSRPATFVPPPGARAYALRTARGEFAVVDAPVADGVEPRGVALLLPGFTGSKEDFNPLHVPLARRGYRTVAVDGRGQYESDGPETDESAYAQQELARDVLAQTEALGEPVHLLGHSFGGQVSRAAVLLDHAPFRSLTLMASGPAQISQTQQQRVKLLRDALAVMTMAEVWDAMRAMETPEETETPVLDGGLDDRDDLRRRWLGTKPAQLVAAGRQLCAEPDRVAELAALPLPFHVLSGARDDTWPLPLLDAMAVRLNARRTVIDDAEHSPNTDQPLATARALADFWDTAAERG</sequence>
<proteinExistence type="predicted"/>
<name>A0A542UC90_9ACTN</name>
<feature type="domain" description="AB hydrolase-1" evidence="1">
    <location>
        <begin position="43"/>
        <end position="281"/>
    </location>
</feature>
<dbReference type="OrthoDB" id="3211023at2"/>
<dbReference type="SUPFAM" id="SSF53474">
    <property type="entry name" value="alpha/beta-Hydrolases"/>
    <property type="match status" value="1"/>
</dbReference>
<dbReference type="InterPro" id="IPR000073">
    <property type="entry name" value="AB_hydrolase_1"/>
</dbReference>
<organism evidence="2 3">
    <name type="scientific">Streptomyces puniciscabiei</name>
    <dbReference type="NCBI Taxonomy" id="164348"/>
    <lineage>
        <taxon>Bacteria</taxon>
        <taxon>Bacillati</taxon>
        <taxon>Actinomycetota</taxon>
        <taxon>Actinomycetes</taxon>
        <taxon>Kitasatosporales</taxon>
        <taxon>Streptomycetaceae</taxon>
        <taxon>Streptomyces</taxon>
    </lineage>
</organism>
<dbReference type="Proteomes" id="UP000318103">
    <property type="component" value="Unassembled WGS sequence"/>
</dbReference>
<evidence type="ECO:0000313" key="3">
    <source>
        <dbReference type="Proteomes" id="UP000318103"/>
    </source>
</evidence>
<comment type="caution">
    <text evidence="2">The sequence shown here is derived from an EMBL/GenBank/DDBJ whole genome shotgun (WGS) entry which is preliminary data.</text>
</comment>
<dbReference type="GO" id="GO:0003824">
    <property type="term" value="F:catalytic activity"/>
    <property type="evidence" value="ECO:0007669"/>
    <property type="project" value="UniProtKB-ARBA"/>
</dbReference>
<dbReference type="STRING" id="164348.BFF78_15165"/>
<protein>
    <submittedName>
        <fullName evidence="2">Pimeloyl-ACP methyl ester carboxylesterase</fullName>
    </submittedName>
</protein>
<dbReference type="Gene3D" id="3.40.50.1820">
    <property type="entry name" value="alpha/beta hydrolase"/>
    <property type="match status" value="1"/>
</dbReference>
<reference evidence="2 3" key="1">
    <citation type="submission" date="2019-06" db="EMBL/GenBank/DDBJ databases">
        <title>Sequencing the genomes of 1000 actinobacteria strains.</title>
        <authorList>
            <person name="Klenk H.-P."/>
        </authorList>
    </citation>
    <scope>NUCLEOTIDE SEQUENCE [LARGE SCALE GENOMIC DNA]</scope>
    <source>
        <strain evidence="2 3">DSM 41929</strain>
    </source>
</reference>
<dbReference type="InterPro" id="IPR050228">
    <property type="entry name" value="Carboxylesterase_BioH"/>
</dbReference>
<dbReference type="InterPro" id="IPR029058">
    <property type="entry name" value="AB_hydrolase_fold"/>
</dbReference>
<keyword evidence="3" id="KW-1185">Reference proteome</keyword>
<accession>A0A542UC90</accession>
<evidence type="ECO:0000313" key="2">
    <source>
        <dbReference type="EMBL" id="TQK96709.1"/>
    </source>
</evidence>
<gene>
    <name evidence="2" type="ORF">FB563_1658</name>
</gene>